<evidence type="ECO:0000313" key="5">
    <source>
        <dbReference type="Proteomes" id="UP000076858"/>
    </source>
</evidence>
<dbReference type="CDD" id="cd00112">
    <property type="entry name" value="LDLa"/>
    <property type="match status" value="2"/>
</dbReference>
<keyword evidence="1 2" id="KW-1015">Disulfide bond</keyword>
<dbReference type="SMART" id="SM00192">
    <property type="entry name" value="LDLa"/>
    <property type="match status" value="2"/>
</dbReference>
<comment type="caution">
    <text evidence="4">The sequence shown here is derived from an EMBL/GenBank/DDBJ whole genome shotgun (WGS) entry which is preliminary data.</text>
</comment>
<name>A0A165AI54_9CRUS</name>
<feature type="domain" description="CUB" evidence="3">
    <location>
        <begin position="777"/>
        <end position="888"/>
    </location>
</feature>
<dbReference type="InterPro" id="IPR023415">
    <property type="entry name" value="LDLR_class-A_CS"/>
</dbReference>
<evidence type="ECO:0000313" key="4">
    <source>
        <dbReference type="EMBL" id="KZS17689.1"/>
    </source>
</evidence>
<dbReference type="PROSITE" id="PS50068">
    <property type="entry name" value="LDLRA_2"/>
    <property type="match status" value="2"/>
</dbReference>
<dbReference type="InterPro" id="IPR052129">
    <property type="entry name" value="Spermadhesin-Link_domain"/>
</dbReference>
<feature type="disulfide bond" evidence="2">
    <location>
        <begin position="451"/>
        <end position="466"/>
    </location>
</feature>
<evidence type="ECO:0000259" key="3">
    <source>
        <dbReference type="PROSITE" id="PS01180"/>
    </source>
</evidence>
<dbReference type="Gene3D" id="2.60.120.290">
    <property type="entry name" value="Spermadhesin, CUB domain"/>
    <property type="match status" value="2"/>
</dbReference>
<dbReference type="EMBL" id="LRGB01000626">
    <property type="protein sequence ID" value="KZS17689.1"/>
    <property type="molecule type" value="Genomic_DNA"/>
</dbReference>
<dbReference type="Gene3D" id="4.10.400.10">
    <property type="entry name" value="Low-density Lipoprotein Receptor"/>
    <property type="match status" value="2"/>
</dbReference>
<protein>
    <recommendedName>
        <fullName evidence="3">CUB domain-containing protein</fullName>
    </recommendedName>
</protein>
<dbReference type="PRINTS" id="PR00261">
    <property type="entry name" value="LDLRECEPTOR"/>
</dbReference>
<gene>
    <name evidence="4" type="ORF">APZ42_016584</name>
</gene>
<proteinExistence type="predicted"/>
<reference evidence="4 5" key="1">
    <citation type="submission" date="2016-03" db="EMBL/GenBank/DDBJ databases">
        <title>EvidentialGene: Evidence-directed Construction of Genes on Genomes.</title>
        <authorList>
            <person name="Gilbert D.G."/>
            <person name="Choi J.-H."/>
            <person name="Mockaitis K."/>
            <person name="Colbourne J."/>
            <person name="Pfrender M."/>
        </authorList>
    </citation>
    <scope>NUCLEOTIDE SEQUENCE [LARGE SCALE GENOMIC DNA]</scope>
    <source>
        <strain evidence="4 5">Xinb3</strain>
        <tissue evidence="4">Complete organism</tissue>
    </source>
</reference>
<dbReference type="PANTHER" id="PTHR46908:SF4">
    <property type="entry name" value="TUMOR NECROSIS FACTOR-INDUCIBLE GENE 6 PROTEIN"/>
    <property type="match status" value="1"/>
</dbReference>
<dbReference type="SUPFAM" id="SSF57424">
    <property type="entry name" value="LDL receptor-like module"/>
    <property type="match status" value="2"/>
</dbReference>
<dbReference type="Pfam" id="PF00431">
    <property type="entry name" value="CUB"/>
    <property type="match status" value="2"/>
</dbReference>
<dbReference type="InterPro" id="IPR002172">
    <property type="entry name" value="LDrepeatLR_classA_rpt"/>
</dbReference>
<dbReference type="InterPro" id="IPR035914">
    <property type="entry name" value="Sperma_CUB_dom_sf"/>
</dbReference>
<dbReference type="SUPFAM" id="SSF49854">
    <property type="entry name" value="Spermadhesin, CUB domain"/>
    <property type="match status" value="2"/>
</dbReference>
<evidence type="ECO:0000256" key="1">
    <source>
        <dbReference type="ARBA" id="ARBA00023157"/>
    </source>
</evidence>
<evidence type="ECO:0000256" key="2">
    <source>
        <dbReference type="PROSITE-ProRule" id="PRU00124"/>
    </source>
</evidence>
<dbReference type="AlphaFoldDB" id="A0A165AI54"/>
<dbReference type="Pfam" id="PF00057">
    <property type="entry name" value="Ldl_recept_a"/>
    <property type="match status" value="2"/>
</dbReference>
<keyword evidence="5" id="KW-1185">Reference proteome</keyword>
<comment type="caution">
    <text evidence="2">Lacks conserved residue(s) required for the propagation of feature annotation.</text>
</comment>
<dbReference type="PANTHER" id="PTHR46908">
    <property type="entry name" value="CUBILIN-LIKE PROTEIN"/>
    <property type="match status" value="1"/>
</dbReference>
<dbReference type="STRING" id="35525.A0A165AI54"/>
<dbReference type="SMART" id="SM00042">
    <property type="entry name" value="CUB"/>
    <property type="match status" value="1"/>
</dbReference>
<dbReference type="InterPro" id="IPR036055">
    <property type="entry name" value="LDL_receptor-like_sf"/>
</dbReference>
<dbReference type="CDD" id="cd00041">
    <property type="entry name" value="CUB"/>
    <property type="match status" value="2"/>
</dbReference>
<sequence>MLYESCVLPCSTRIFILAVNDENIMEPWRRTLLSFLLISGTYVWANSGEMIDTTVNHVTNNCCDPEKYRQLQDRLDILETSVRNIVSAIASQKKGPFAPINAILERDPALNAVLSPQNNAGARISKESTVLLGEAKQSELEGNATIQLKRALKCSLAHLLDVNVSETTTSPSGKMKAVLNENNSLEIEWIPPSVDCLKISSGIWVRVSESGNQQPNTSTTEAYITVPQKCLKKRPNTSYSFILHGSSSGVNGEKRCHFQLKNDLIPCQVYNVKVVPNYQSLKGGPLSTDIFVPPTRDNSTSTESLIGVTSHPDSLGFTWRDNSGCASQLTALSLKIFPDGDKDADAKLPIQIPRSCFELVANETNSFSVHLSSNHSCLVKWEPLDACRRYKLEIQSVYWDARTKANFWRGASTTWETFTTEQSYRTLVTSATCNKDQFYCDGNCYENSWICDGTADCASGIDELHCDTEQCYDGFQCGPQCVPHEKVCNGEYDCLDGSDEMNSSCEQMIEYSSVCYQIRNGSGHLSSQVTSPNDVNSTPIHLNRETHWSKSLFLISVQSNHQIWLSFNKFHTPEYHTLKVYDGLYSNSPLILSHGGATRPPSIRSSSNHLYLEIPSFYHQSYGVEVFYTSMASTKKPFIPGCGGYVYGDGVISFPNFLLLTAEITECVWFVEAGQSNRATALKKSSLLSNGTKLTSNASAASQMDLHSVSDGWNSSGEVLYDSRIASGLQARTVTYSISHKTTIRFLRPENQTNNKDHDNWNLSLNVSTMHIPEYAVVNMTAGSSGTIKSPYFPVLPYEGNSDYRWNIHADSNSTIRLLFAFFDTQEGSDYIYVYDGPTMNSSLILEKTGTVSAPFTVHSSTNEVLVRFVSDDDFTLHSGFLALYSPV</sequence>
<dbReference type="InterPro" id="IPR000859">
    <property type="entry name" value="CUB_dom"/>
</dbReference>
<accession>A0A165AI54</accession>
<dbReference type="Proteomes" id="UP000076858">
    <property type="component" value="Unassembled WGS sequence"/>
</dbReference>
<dbReference type="PROSITE" id="PS01180">
    <property type="entry name" value="CUB"/>
    <property type="match status" value="1"/>
</dbReference>
<dbReference type="PROSITE" id="PS01209">
    <property type="entry name" value="LDLRA_1"/>
    <property type="match status" value="1"/>
</dbReference>
<organism evidence="4 5">
    <name type="scientific">Daphnia magna</name>
    <dbReference type="NCBI Taxonomy" id="35525"/>
    <lineage>
        <taxon>Eukaryota</taxon>
        <taxon>Metazoa</taxon>
        <taxon>Ecdysozoa</taxon>
        <taxon>Arthropoda</taxon>
        <taxon>Crustacea</taxon>
        <taxon>Branchiopoda</taxon>
        <taxon>Diplostraca</taxon>
        <taxon>Cladocera</taxon>
        <taxon>Anomopoda</taxon>
        <taxon>Daphniidae</taxon>
        <taxon>Daphnia</taxon>
    </lineage>
</organism>